<dbReference type="Proteomes" id="UP000799444">
    <property type="component" value="Unassembled WGS sequence"/>
</dbReference>
<evidence type="ECO:0000259" key="11">
    <source>
        <dbReference type="PROSITE" id="PS50011"/>
    </source>
</evidence>
<accession>A0A9P4QW76</accession>
<keyword evidence="13" id="KW-1185">Reference proteome</keyword>
<reference evidence="12" key="1">
    <citation type="journal article" date="2020" name="Stud. Mycol.">
        <title>101 Dothideomycetes genomes: a test case for predicting lifestyles and emergence of pathogens.</title>
        <authorList>
            <person name="Haridas S."/>
            <person name="Albert R."/>
            <person name="Binder M."/>
            <person name="Bloem J."/>
            <person name="Labutti K."/>
            <person name="Salamov A."/>
            <person name="Andreopoulos B."/>
            <person name="Baker S."/>
            <person name="Barry K."/>
            <person name="Bills G."/>
            <person name="Bluhm B."/>
            <person name="Cannon C."/>
            <person name="Castanera R."/>
            <person name="Culley D."/>
            <person name="Daum C."/>
            <person name="Ezra D."/>
            <person name="Gonzalez J."/>
            <person name="Henrissat B."/>
            <person name="Kuo A."/>
            <person name="Liang C."/>
            <person name="Lipzen A."/>
            <person name="Lutzoni F."/>
            <person name="Magnuson J."/>
            <person name="Mondo S."/>
            <person name="Nolan M."/>
            <person name="Ohm R."/>
            <person name="Pangilinan J."/>
            <person name="Park H.-J."/>
            <person name="Ramirez L."/>
            <person name="Alfaro M."/>
            <person name="Sun H."/>
            <person name="Tritt A."/>
            <person name="Yoshinaga Y."/>
            <person name="Zwiers L.-H."/>
            <person name="Turgeon B."/>
            <person name="Goodwin S."/>
            <person name="Spatafora J."/>
            <person name="Crous P."/>
            <person name="Grigoriev I."/>
        </authorList>
    </citation>
    <scope>NUCLEOTIDE SEQUENCE</scope>
    <source>
        <strain evidence="12">CBS 125425</strain>
    </source>
</reference>
<evidence type="ECO:0000313" key="13">
    <source>
        <dbReference type="Proteomes" id="UP000799444"/>
    </source>
</evidence>
<dbReference type="EMBL" id="ML996183">
    <property type="protein sequence ID" value="KAF2732071.1"/>
    <property type="molecule type" value="Genomic_DNA"/>
</dbReference>
<dbReference type="GO" id="GO:0005634">
    <property type="term" value="C:nucleus"/>
    <property type="evidence" value="ECO:0007669"/>
    <property type="project" value="TreeGrafter"/>
</dbReference>
<dbReference type="InterPro" id="IPR008266">
    <property type="entry name" value="Tyr_kinase_AS"/>
</dbReference>
<feature type="domain" description="Protein kinase" evidence="11">
    <location>
        <begin position="155"/>
        <end position="456"/>
    </location>
</feature>
<dbReference type="AlphaFoldDB" id="A0A9P4QW76"/>
<evidence type="ECO:0000313" key="12">
    <source>
        <dbReference type="EMBL" id="KAF2732071.1"/>
    </source>
</evidence>
<feature type="compositionally biased region" description="Polar residues" evidence="10">
    <location>
        <begin position="118"/>
        <end position="137"/>
    </location>
</feature>
<evidence type="ECO:0000256" key="6">
    <source>
        <dbReference type="ARBA" id="ARBA00030980"/>
    </source>
</evidence>
<dbReference type="EC" id="2.7.11.1" evidence="3"/>
<evidence type="ECO:0000256" key="8">
    <source>
        <dbReference type="ARBA" id="ARBA00047899"/>
    </source>
</evidence>
<feature type="region of interest" description="Disordered" evidence="10">
    <location>
        <begin position="104"/>
        <end position="137"/>
    </location>
</feature>
<dbReference type="Gene3D" id="3.30.200.20">
    <property type="entry name" value="Phosphorylase Kinase, domain 1"/>
    <property type="match status" value="1"/>
</dbReference>
<dbReference type="InterPro" id="IPR011009">
    <property type="entry name" value="Kinase-like_dom_sf"/>
</dbReference>
<evidence type="ECO:0000256" key="9">
    <source>
        <dbReference type="ARBA" id="ARBA00048679"/>
    </source>
</evidence>
<dbReference type="InterPro" id="IPR000719">
    <property type="entry name" value="Prot_kinase_dom"/>
</dbReference>
<comment type="catalytic activity">
    <reaction evidence="8">
        <text>L-threonyl-[protein] + ATP = O-phospho-L-threonyl-[protein] + ADP + H(+)</text>
        <dbReference type="Rhea" id="RHEA:46608"/>
        <dbReference type="Rhea" id="RHEA-COMP:11060"/>
        <dbReference type="Rhea" id="RHEA-COMP:11605"/>
        <dbReference type="ChEBI" id="CHEBI:15378"/>
        <dbReference type="ChEBI" id="CHEBI:30013"/>
        <dbReference type="ChEBI" id="CHEBI:30616"/>
        <dbReference type="ChEBI" id="CHEBI:61977"/>
        <dbReference type="ChEBI" id="CHEBI:456216"/>
        <dbReference type="EC" id="2.7.11.1"/>
    </reaction>
</comment>
<comment type="catalytic activity">
    <reaction evidence="9">
        <text>L-seryl-[protein] + ATP = O-phospho-L-seryl-[protein] + ADP + H(+)</text>
        <dbReference type="Rhea" id="RHEA:17989"/>
        <dbReference type="Rhea" id="RHEA-COMP:9863"/>
        <dbReference type="Rhea" id="RHEA-COMP:11604"/>
        <dbReference type="ChEBI" id="CHEBI:15378"/>
        <dbReference type="ChEBI" id="CHEBI:29999"/>
        <dbReference type="ChEBI" id="CHEBI:30616"/>
        <dbReference type="ChEBI" id="CHEBI:83421"/>
        <dbReference type="ChEBI" id="CHEBI:456216"/>
        <dbReference type="EC" id="2.7.11.1"/>
    </reaction>
</comment>
<comment type="function">
    <text evidence="1">Component of the EKC/KEOPS complex that is required for the formation of a threonylcarbamoyl group on adenosine at position 37 (t(6)A37) in tRNAs that read codons beginning with adenine. The complex is probably involved in the transfer of the threonylcarbamoyl moiety of threonylcarbamoyl-AMP (TC-AMP) to the N6 group of A37. BUD32 has ATPase activity in the context of the EKC/KEOPS complex and likely plays a supporting role to the catalytic subunit KAE1. The EKC/KEOPS complex also promotes both telomere uncapping and telomere elongation. The complex is required for efficient recruitment of transcriptional coactivators.</text>
</comment>
<dbReference type="GO" id="GO:0005524">
    <property type="term" value="F:ATP binding"/>
    <property type="evidence" value="ECO:0007669"/>
    <property type="project" value="InterPro"/>
</dbReference>
<keyword evidence="12" id="KW-0418">Kinase</keyword>
<organism evidence="12 13">
    <name type="scientific">Polyplosphaeria fusca</name>
    <dbReference type="NCBI Taxonomy" id="682080"/>
    <lineage>
        <taxon>Eukaryota</taxon>
        <taxon>Fungi</taxon>
        <taxon>Dikarya</taxon>
        <taxon>Ascomycota</taxon>
        <taxon>Pezizomycotina</taxon>
        <taxon>Dothideomycetes</taxon>
        <taxon>Pleosporomycetidae</taxon>
        <taxon>Pleosporales</taxon>
        <taxon>Tetraplosphaeriaceae</taxon>
        <taxon>Polyplosphaeria</taxon>
    </lineage>
</organism>
<dbReference type="PANTHER" id="PTHR44167">
    <property type="entry name" value="OVARIAN-SPECIFIC SERINE/THREONINE-PROTEIN KINASE LOK-RELATED"/>
    <property type="match status" value="1"/>
</dbReference>
<evidence type="ECO:0000256" key="1">
    <source>
        <dbReference type="ARBA" id="ARBA00003747"/>
    </source>
</evidence>
<evidence type="ECO:0000256" key="3">
    <source>
        <dbReference type="ARBA" id="ARBA00012513"/>
    </source>
</evidence>
<dbReference type="Pfam" id="PF00069">
    <property type="entry name" value="Pkinase"/>
    <property type="match status" value="1"/>
</dbReference>
<feature type="compositionally biased region" description="Low complexity" evidence="10">
    <location>
        <begin position="104"/>
        <end position="117"/>
    </location>
</feature>
<sequence length="456" mass="52368">MEEEPFQWEWDEDNKLYFYYESNNEEKVYQNGTRLPVPRVSHTHLYNMEAEPNPWEWDEDERLYFYYDSGNAEKVYQNGTRLPFPRVAQTHNFSVGAVSRIPQTQSSSSTQYSNQSQAFYQSPASTRTDASNSLVPQTDAQRAQSVVSELGPDRYQLGAKLGRGGQAIVYEISENRHRSKDKKSFALRLYFCKDKENYKSRAKKFAKEVKIMEKLRNSNYVARLVDSYEFPRLNTYAFILDPVADGGNLQGMLKQQFEDPSNEVFESPFTHQVLKDLAKGLRDIHGCSIRHKDVSPNNVLIHQWRAKYADFGSSLDFSQGGERTNSSDPLNYANLFYAAPELFSGYPRERSSDIFSLGCTYFEVLCARAAAITRERGWESESAFCTTNRGYFKDMVKGSPNDISRIERKLQQILANSNLEELHGYISLIRRMLKEQIPGNNEQRPSAPGIVTEICG</sequence>
<dbReference type="SUPFAM" id="SSF56112">
    <property type="entry name" value="Protein kinase-like (PK-like)"/>
    <property type="match status" value="1"/>
</dbReference>
<comment type="caution">
    <text evidence="12">The sequence shown here is derived from an EMBL/GenBank/DDBJ whole genome shotgun (WGS) entry which is preliminary data.</text>
</comment>
<comment type="subunit">
    <text evidence="2">Component of the EKC/KEOPS complex composed of at least BUD32, CGI121, GON7, KAE1 and PCC1; the whole complex dimerizes.</text>
</comment>
<dbReference type="CDD" id="cd00180">
    <property type="entry name" value="PKc"/>
    <property type="match status" value="1"/>
</dbReference>
<evidence type="ECO:0000256" key="2">
    <source>
        <dbReference type="ARBA" id="ARBA00011534"/>
    </source>
</evidence>
<dbReference type="Gene3D" id="1.10.510.10">
    <property type="entry name" value="Transferase(Phosphotransferase) domain 1"/>
    <property type="match status" value="1"/>
</dbReference>
<evidence type="ECO:0000256" key="7">
    <source>
        <dbReference type="ARBA" id="ARBA00033194"/>
    </source>
</evidence>
<dbReference type="GO" id="GO:0044773">
    <property type="term" value="P:mitotic DNA damage checkpoint signaling"/>
    <property type="evidence" value="ECO:0007669"/>
    <property type="project" value="TreeGrafter"/>
</dbReference>
<keyword evidence="12" id="KW-0808">Transferase</keyword>
<dbReference type="PROSITE" id="PS00109">
    <property type="entry name" value="PROTEIN_KINASE_TYR"/>
    <property type="match status" value="1"/>
</dbReference>
<evidence type="ECO:0000256" key="10">
    <source>
        <dbReference type="SAM" id="MobiDB-lite"/>
    </source>
</evidence>
<dbReference type="GO" id="GO:0004674">
    <property type="term" value="F:protein serine/threonine kinase activity"/>
    <property type="evidence" value="ECO:0007669"/>
    <property type="project" value="UniProtKB-EC"/>
</dbReference>
<dbReference type="OrthoDB" id="10252171at2759"/>
<proteinExistence type="predicted"/>
<evidence type="ECO:0000256" key="5">
    <source>
        <dbReference type="ARBA" id="ARBA00019973"/>
    </source>
</evidence>
<evidence type="ECO:0000256" key="4">
    <source>
        <dbReference type="ARBA" id="ARBA00013948"/>
    </source>
</evidence>
<dbReference type="PROSITE" id="PS50011">
    <property type="entry name" value="PROTEIN_KINASE_DOM"/>
    <property type="match status" value="1"/>
</dbReference>
<gene>
    <name evidence="12" type="ORF">EJ04DRAFT_578601</name>
</gene>
<protein>
    <recommendedName>
        <fullName evidence="5">EKC/KEOPS complex subunit BUD32</fullName>
        <ecNumber evidence="3">2.7.11.1</ecNumber>
    </recommendedName>
    <alternativeName>
        <fullName evidence="6 7">Atypical Serine/threonine protein kinase BUD32</fullName>
    </alternativeName>
    <alternativeName>
        <fullName evidence="4">EKC/KEOPS complex subunit bud32</fullName>
    </alternativeName>
</protein>
<name>A0A9P4QW76_9PLEO</name>
<dbReference type="PANTHER" id="PTHR44167:SF30">
    <property type="entry name" value="PHOSPHORYLASE KINASE"/>
    <property type="match status" value="1"/>
</dbReference>